<name>A0A915JY51_ROMCU</name>
<dbReference type="Proteomes" id="UP000887565">
    <property type="component" value="Unplaced"/>
</dbReference>
<evidence type="ECO:0000313" key="2">
    <source>
        <dbReference type="Proteomes" id="UP000887565"/>
    </source>
</evidence>
<feature type="region of interest" description="Disordered" evidence="1">
    <location>
        <begin position="394"/>
        <end position="497"/>
    </location>
</feature>
<protein>
    <submittedName>
        <fullName evidence="3">Uncharacterized protein</fullName>
    </submittedName>
</protein>
<accession>A0A915JY51</accession>
<feature type="compositionally biased region" description="Basic and acidic residues" evidence="1">
    <location>
        <begin position="443"/>
        <end position="455"/>
    </location>
</feature>
<dbReference type="WBParaSite" id="nRc.2.0.1.t31272-RA">
    <property type="protein sequence ID" value="nRc.2.0.1.t31272-RA"/>
    <property type="gene ID" value="nRc.2.0.1.g31272"/>
</dbReference>
<feature type="compositionally biased region" description="Polar residues" evidence="1">
    <location>
        <begin position="470"/>
        <end position="497"/>
    </location>
</feature>
<evidence type="ECO:0000256" key="1">
    <source>
        <dbReference type="SAM" id="MobiDB-lite"/>
    </source>
</evidence>
<evidence type="ECO:0000313" key="3">
    <source>
        <dbReference type="WBParaSite" id="nRc.2.0.1.t31272-RA"/>
    </source>
</evidence>
<reference evidence="3" key="1">
    <citation type="submission" date="2022-11" db="UniProtKB">
        <authorList>
            <consortium name="WormBaseParasite"/>
        </authorList>
    </citation>
    <scope>IDENTIFICATION</scope>
</reference>
<sequence length="497" mass="55207">MWFCAGGNPRTQLTDWMNFIPNEELAFDHEPGTYICNCFTLHPTIFEEDLQMETKVVEIPIDETDYTWNPHSRFHLYSSLLSNIDFQNHFSFPVPIYAYPLPTRASAHAMTTDELLDQPMLLATPELSDGELLETQIFDLNIAKLPATVATSSLTGPPATVDHMVSATLINNFLKLMLDDISSLAPVLLETSTLTHQTEMDTKAEATATSDKTLTDITQESMVNNETAMDVVQPPTAVDPLIYLATQGVLPSPLMIPTVAAAKYIPTVRFLHEYVSDTQWAALAAILKAYNFPPPLSGMLFPEHHWPDYLLHLCNQIIEILIPAKTAPPARPQQMPLAPTALIVAQLAAQLIAAQLRPMVPMDTQQPQQPSTSTANLDKNGQLFHKPAHYEHSIKRKTQQQEEVKSHKAHKSPKTDELHHQCTPPPSMPHTEHSKTPSQRTTKGHEQEVKQKERQTAGQASATTGATVQLKVTPTKHSCTQTKTVQSLVQPQKTPLA</sequence>
<feature type="compositionally biased region" description="Low complexity" evidence="1">
    <location>
        <begin position="456"/>
        <end position="467"/>
    </location>
</feature>
<proteinExistence type="predicted"/>
<feature type="compositionally biased region" description="Basic and acidic residues" evidence="1">
    <location>
        <begin position="394"/>
        <end position="406"/>
    </location>
</feature>
<organism evidence="2 3">
    <name type="scientific">Romanomermis culicivorax</name>
    <name type="common">Nematode worm</name>
    <dbReference type="NCBI Taxonomy" id="13658"/>
    <lineage>
        <taxon>Eukaryota</taxon>
        <taxon>Metazoa</taxon>
        <taxon>Ecdysozoa</taxon>
        <taxon>Nematoda</taxon>
        <taxon>Enoplea</taxon>
        <taxon>Dorylaimia</taxon>
        <taxon>Mermithida</taxon>
        <taxon>Mermithoidea</taxon>
        <taxon>Mermithidae</taxon>
        <taxon>Romanomermis</taxon>
    </lineage>
</organism>
<keyword evidence="2" id="KW-1185">Reference proteome</keyword>
<dbReference type="AlphaFoldDB" id="A0A915JY51"/>